<organism evidence="9 10">
    <name type="scientific">Capronia coronata CBS 617.96</name>
    <dbReference type="NCBI Taxonomy" id="1182541"/>
    <lineage>
        <taxon>Eukaryota</taxon>
        <taxon>Fungi</taxon>
        <taxon>Dikarya</taxon>
        <taxon>Ascomycota</taxon>
        <taxon>Pezizomycotina</taxon>
        <taxon>Eurotiomycetes</taxon>
        <taxon>Chaetothyriomycetidae</taxon>
        <taxon>Chaetothyriales</taxon>
        <taxon>Herpotrichiellaceae</taxon>
        <taxon>Capronia</taxon>
    </lineage>
</organism>
<dbReference type="GO" id="GO:0005737">
    <property type="term" value="C:cytoplasm"/>
    <property type="evidence" value="ECO:0007669"/>
    <property type="project" value="TreeGrafter"/>
</dbReference>
<dbReference type="InterPro" id="IPR000011">
    <property type="entry name" value="UBQ/SUMO-activ_enz_E1-like"/>
</dbReference>
<evidence type="ECO:0000256" key="5">
    <source>
        <dbReference type="ARBA" id="ARBA00023242"/>
    </source>
</evidence>
<reference evidence="9 10" key="1">
    <citation type="submission" date="2013-03" db="EMBL/GenBank/DDBJ databases">
        <title>The Genome Sequence of Capronia coronata CBS 617.96.</title>
        <authorList>
            <consortium name="The Broad Institute Genomics Platform"/>
            <person name="Cuomo C."/>
            <person name="de Hoog S."/>
            <person name="Gorbushina A."/>
            <person name="Walker B."/>
            <person name="Young S.K."/>
            <person name="Zeng Q."/>
            <person name="Gargeya S."/>
            <person name="Fitzgerald M."/>
            <person name="Haas B."/>
            <person name="Abouelleil A."/>
            <person name="Allen A.W."/>
            <person name="Alvarado L."/>
            <person name="Arachchi H.M."/>
            <person name="Berlin A.M."/>
            <person name="Chapman S.B."/>
            <person name="Gainer-Dewar J."/>
            <person name="Goldberg J."/>
            <person name="Griggs A."/>
            <person name="Gujja S."/>
            <person name="Hansen M."/>
            <person name="Howarth C."/>
            <person name="Imamovic A."/>
            <person name="Ireland A."/>
            <person name="Larimer J."/>
            <person name="McCowan C."/>
            <person name="Murphy C."/>
            <person name="Pearson M."/>
            <person name="Poon T.W."/>
            <person name="Priest M."/>
            <person name="Roberts A."/>
            <person name="Saif S."/>
            <person name="Shea T."/>
            <person name="Sisk P."/>
            <person name="Sykes S."/>
            <person name="Wortman J."/>
            <person name="Nusbaum C."/>
            <person name="Birren B."/>
        </authorList>
    </citation>
    <scope>NUCLEOTIDE SEQUENCE [LARGE SCALE GENOMIC DNA]</scope>
    <source>
        <strain evidence="9 10">CBS 617.96</strain>
    </source>
</reference>
<comment type="similarity">
    <text evidence="3">Belongs to the ubiquitin-activating E1 family.</text>
</comment>
<dbReference type="OrthoDB" id="1708823at2759"/>
<dbReference type="RefSeq" id="XP_007723513.1">
    <property type="nucleotide sequence ID" value="XM_007725323.1"/>
</dbReference>
<dbReference type="STRING" id="1182541.W9Z9X5"/>
<dbReference type="Pfam" id="PF00899">
    <property type="entry name" value="ThiF"/>
    <property type="match status" value="1"/>
</dbReference>
<comment type="caution">
    <text evidence="9">The sequence shown here is derived from an EMBL/GenBank/DDBJ whole genome shotgun (WGS) entry which is preliminary data.</text>
</comment>
<evidence type="ECO:0000256" key="3">
    <source>
        <dbReference type="ARBA" id="ARBA00005673"/>
    </source>
</evidence>
<evidence type="ECO:0000256" key="4">
    <source>
        <dbReference type="ARBA" id="ARBA00022786"/>
    </source>
</evidence>
<dbReference type="CDD" id="cd01492">
    <property type="entry name" value="Aos1_SUMO"/>
    <property type="match status" value="1"/>
</dbReference>
<name>W9Z9X5_9EURO</name>
<dbReference type="PANTHER" id="PTHR10953">
    <property type="entry name" value="UBIQUITIN-ACTIVATING ENZYME E1"/>
    <property type="match status" value="1"/>
</dbReference>
<dbReference type="eggNOG" id="KOG2014">
    <property type="taxonomic scope" value="Eukaryota"/>
</dbReference>
<evidence type="ECO:0000313" key="10">
    <source>
        <dbReference type="Proteomes" id="UP000019484"/>
    </source>
</evidence>
<evidence type="ECO:0000256" key="2">
    <source>
        <dbReference type="ARBA" id="ARBA00004718"/>
    </source>
</evidence>
<dbReference type="GeneID" id="19159312"/>
<dbReference type="InterPro" id="IPR045886">
    <property type="entry name" value="ThiF/MoeB/HesA"/>
</dbReference>
<evidence type="ECO:0000256" key="1">
    <source>
        <dbReference type="ARBA" id="ARBA00004123"/>
    </source>
</evidence>
<dbReference type="GO" id="GO:0019948">
    <property type="term" value="F:SUMO activating enzyme activity"/>
    <property type="evidence" value="ECO:0007669"/>
    <property type="project" value="TreeGrafter"/>
</dbReference>
<keyword evidence="5" id="KW-0539">Nucleus</keyword>
<gene>
    <name evidence="9" type="ORF">A1O1_04431</name>
</gene>
<protein>
    <recommendedName>
        <fullName evidence="6">Ubiquitin-like 1-activating enzyme E1A</fullName>
    </recommendedName>
</protein>
<proteinExistence type="inferred from homology"/>
<feature type="domain" description="THIF-type NAD/FAD binding fold" evidence="8">
    <location>
        <begin position="84"/>
        <end position="414"/>
    </location>
</feature>
<comment type="pathway">
    <text evidence="2">Protein modification; protein sumoylation.</text>
</comment>
<dbReference type="PANTHER" id="PTHR10953:SF162">
    <property type="entry name" value="SUMO-ACTIVATING ENZYME SUBUNIT 1"/>
    <property type="match status" value="1"/>
</dbReference>
<dbReference type="Proteomes" id="UP000019484">
    <property type="component" value="Unassembled WGS sequence"/>
</dbReference>
<dbReference type="GO" id="GO:0016925">
    <property type="term" value="P:protein sumoylation"/>
    <property type="evidence" value="ECO:0007669"/>
    <property type="project" value="TreeGrafter"/>
</dbReference>
<dbReference type="GO" id="GO:0031510">
    <property type="term" value="C:SUMO activating enzyme complex"/>
    <property type="evidence" value="ECO:0007669"/>
    <property type="project" value="TreeGrafter"/>
</dbReference>
<evidence type="ECO:0000256" key="7">
    <source>
        <dbReference type="SAM" id="MobiDB-lite"/>
    </source>
</evidence>
<evidence type="ECO:0000256" key="6">
    <source>
        <dbReference type="ARBA" id="ARBA00044354"/>
    </source>
</evidence>
<keyword evidence="10" id="KW-1185">Reference proteome</keyword>
<dbReference type="AlphaFoldDB" id="W9Z9X5"/>
<dbReference type="InterPro" id="IPR035985">
    <property type="entry name" value="Ubiquitin-activating_enz"/>
</dbReference>
<accession>W9Z9X5</accession>
<dbReference type="HOGENOM" id="CLU_002556_4_1_1"/>
<sequence length="452" mass="49399">MNGDNRLPEDPLTTDANAVPQSALPEPNTSAFIPLMPGAGDLNGFIPTMDASFGNMALPLNGVQPGMLPTAQTGTISADEIALYDRQIRLWGMQVQQRLRQANVLLIGMRGLGNEIAKNLVLAGIGTLTILDHGLVTEEDLGAQFLITSAHIGQNRAEAALPELQKLNPRVELYTDPDDIKEKLPEYFHSFDITIATGLTMDVLCNINMACRGYGRKFYAADTHGMYGFIFADLCVHDFMVEKPRSNKPTKIGDMETPTRCVIAVDSKKEGDTITDIVTYQETYTPLQLANLSPLPARSRNTRRSKMRVTPLLSCLRALFDFQSQSGGHLPVIQRPADLAMFTRLSNQKHLELELLPETLRADFLRSFLQNLGAELSPVVAFLGGYLAQDVINVLGQKEAPLQNFLLFDGDDFTAAQYSLHAINDDAMAMMNTNGAPILPGPVLVDGAVAVD</sequence>
<dbReference type="SUPFAM" id="SSF69572">
    <property type="entry name" value="Activating enzymes of the ubiquitin-like proteins"/>
    <property type="match status" value="1"/>
</dbReference>
<comment type="subcellular location">
    <subcellularLocation>
        <location evidence="1">Nucleus</location>
    </subcellularLocation>
</comment>
<dbReference type="InterPro" id="IPR000594">
    <property type="entry name" value="ThiF_NAD_FAD-bd"/>
</dbReference>
<evidence type="ECO:0000313" key="9">
    <source>
        <dbReference type="EMBL" id="EXJ91319.1"/>
    </source>
</evidence>
<keyword evidence="4" id="KW-0833">Ubl conjugation pathway</keyword>
<dbReference type="EMBL" id="AMWN01000003">
    <property type="protein sequence ID" value="EXJ91319.1"/>
    <property type="molecule type" value="Genomic_DNA"/>
</dbReference>
<evidence type="ECO:0000259" key="8">
    <source>
        <dbReference type="Pfam" id="PF00899"/>
    </source>
</evidence>
<dbReference type="PRINTS" id="PR01849">
    <property type="entry name" value="UBIQUITINACT"/>
</dbReference>
<feature type="region of interest" description="Disordered" evidence="7">
    <location>
        <begin position="1"/>
        <end position="26"/>
    </location>
</feature>
<dbReference type="Gene3D" id="3.40.50.720">
    <property type="entry name" value="NAD(P)-binding Rossmann-like Domain"/>
    <property type="match status" value="1"/>
</dbReference>